<evidence type="ECO:0000256" key="3">
    <source>
        <dbReference type="ARBA" id="ARBA00007823"/>
    </source>
</evidence>
<proteinExistence type="inferred from homology"/>
<keyword evidence="8" id="KW-0255">Endonuclease</keyword>
<evidence type="ECO:0000259" key="12">
    <source>
        <dbReference type="Pfam" id="PF12706"/>
    </source>
</evidence>
<dbReference type="PANTHER" id="PTHR12553">
    <property type="entry name" value="ZINC PHOSPHODIESTERASE ELAC PROTEIN 2"/>
    <property type="match status" value="1"/>
</dbReference>
<evidence type="ECO:0000313" key="14">
    <source>
        <dbReference type="EMBL" id="SPO28778.1"/>
    </source>
</evidence>
<comment type="similarity">
    <text evidence="3">Belongs to the RNase Z family.</text>
</comment>
<evidence type="ECO:0000313" key="15">
    <source>
        <dbReference type="Proteomes" id="UP000324022"/>
    </source>
</evidence>
<feature type="region of interest" description="Disordered" evidence="11">
    <location>
        <begin position="626"/>
        <end position="651"/>
    </location>
</feature>
<keyword evidence="9" id="KW-0378">Hydrolase</keyword>
<dbReference type="InterPro" id="IPR027794">
    <property type="entry name" value="tRNase_Z_dom"/>
</dbReference>
<dbReference type="Pfam" id="PF12706">
    <property type="entry name" value="Lactamase_B_2"/>
    <property type="match status" value="1"/>
</dbReference>
<evidence type="ECO:0000256" key="1">
    <source>
        <dbReference type="ARBA" id="ARBA00000402"/>
    </source>
</evidence>
<feature type="compositionally biased region" description="Polar residues" evidence="11">
    <location>
        <begin position="384"/>
        <end position="396"/>
    </location>
</feature>
<feature type="compositionally biased region" description="Low complexity" evidence="11">
    <location>
        <begin position="626"/>
        <end position="638"/>
    </location>
</feature>
<comment type="catalytic activity">
    <reaction evidence="1">
        <text>Endonucleolytic cleavage of RNA, removing extra 3' nucleotides from tRNA precursor, generating 3' termini of tRNAs. A 3'-hydroxy group is left at the tRNA terminus and a 5'-phosphoryl group is left at the trailer molecule.</text>
        <dbReference type="EC" id="3.1.26.11"/>
    </reaction>
</comment>
<reference evidence="14 15" key="1">
    <citation type="submission" date="2018-03" db="EMBL/GenBank/DDBJ databases">
        <authorList>
            <person name="Guldener U."/>
        </authorList>
    </citation>
    <scope>NUCLEOTIDE SEQUENCE [LARGE SCALE GENOMIC DNA]</scope>
    <source>
        <strain evidence="14 15">NBRC100155</strain>
    </source>
</reference>
<evidence type="ECO:0000256" key="2">
    <source>
        <dbReference type="ARBA" id="ARBA00001947"/>
    </source>
</evidence>
<gene>
    <name evidence="14" type="ORF">UTRI_04656</name>
</gene>
<organism evidence="14 15">
    <name type="scientific">Ustilago trichophora</name>
    <dbReference type="NCBI Taxonomy" id="86804"/>
    <lineage>
        <taxon>Eukaryota</taxon>
        <taxon>Fungi</taxon>
        <taxon>Dikarya</taxon>
        <taxon>Basidiomycota</taxon>
        <taxon>Ustilaginomycotina</taxon>
        <taxon>Ustilaginomycetes</taxon>
        <taxon>Ustilaginales</taxon>
        <taxon>Ustilaginaceae</taxon>
        <taxon>Ustilago</taxon>
    </lineage>
</organism>
<feature type="region of interest" description="Disordered" evidence="11">
    <location>
        <begin position="844"/>
        <end position="871"/>
    </location>
</feature>
<evidence type="ECO:0000256" key="10">
    <source>
        <dbReference type="ARBA" id="ARBA00022833"/>
    </source>
</evidence>
<accession>A0A5C3EE99</accession>
<evidence type="ECO:0000256" key="6">
    <source>
        <dbReference type="ARBA" id="ARBA00022722"/>
    </source>
</evidence>
<feature type="region of interest" description="Disordered" evidence="11">
    <location>
        <begin position="252"/>
        <end position="272"/>
    </location>
</feature>
<keyword evidence="5" id="KW-0819">tRNA processing</keyword>
<comment type="cofactor">
    <cofactor evidence="2">
        <name>Zn(2+)</name>
        <dbReference type="ChEBI" id="CHEBI:29105"/>
    </cofactor>
</comment>
<evidence type="ECO:0000256" key="8">
    <source>
        <dbReference type="ARBA" id="ARBA00022759"/>
    </source>
</evidence>
<keyword evidence="10" id="KW-0862">Zinc</keyword>
<dbReference type="SUPFAM" id="SSF56281">
    <property type="entry name" value="Metallo-hydrolase/oxidoreductase"/>
    <property type="match status" value="2"/>
</dbReference>
<feature type="domain" description="Metallo-beta-lactamase" evidence="12">
    <location>
        <begin position="830"/>
        <end position="979"/>
    </location>
</feature>
<feature type="compositionally biased region" description="Low complexity" evidence="11">
    <location>
        <begin position="369"/>
        <end position="383"/>
    </location>
</feature>
<keyword evidence="6" id="KW-0540">Nuclease</keyword>
<dbReference type="Gene3D" id="3.60.15.10">
    <property type="entry name" value="Ribonuclease Z/Hydroxyacylglutathione hydrolase-like"/>
    <property type="match status" value="2"/>
</dbReference>
<dbReference type="GO" id="GO:1990180">
    <property type="term" value="P:mitochondrial tRNA 3'-end processing"/>
    <property type="evidence" value="ECO:0007669"/>
    <property type="project" value="TreeGrafter"/>
</dbReference>
<dbReference type="OrthoDB" id="527344at2759"/>
<dbReference type="GO" id="GO:0005739">
    <property type="term" value="C:mitochondrion"/>
    <property type="evidence" value="ECO:0007669"/>
    <property type="project" value="TreeGrafter"/>
</dbReference>
<protein>
    <recommendedName>
        <fullName evidence="4">ribonuclease Z</fullName>
        <ecNumber evidence="4">3.1.26.11</ecNumber>
    </recommendedName>
</protein>
<evidence type="ECO:0000256" key="4">
    <source>
        <dbReference type="ARBA" id="ARBA00012477"/>
    </source>
</evidence>
<name>A0A5C3EE99_9BASI</name>
<feature type="domain" description="tRNase Z endonuclease" evidence="13">
    <location>
        <begin position="7"/>
        <end position="67"/>
    </location>
</feature>
<dbReference type="CDD" id="cd07718">
    <property type="entry name" value="RNaseZ_ELAC1_ELAC2-C-term-like_MBL-fold"/>
    <property type="match status" value="1"/>
</dbReference>
<dbReference type="PANTHER" id="PTHR12553:SF49">
    <property type="entry name" value="ZINC PHOSPHODIESTERASE ELAC PROTEIN 2"/>
    <property type="match status" value="1"/>
</dbReference>
<dbReference type="GO" id="GO:0046872">
    <property type="term" value="F:metal ion binding"/>
    <property type="evidence" value="ECO:0007669"/>
    <property type="project" value="UniProtKB-KW"/>
</dbReference>
<dbReference type="EC" id="3.1.26.11" evidence="4"/>
<dbReference type="GO" id="GO:0042781">
    <property type="term" value="F:3'-tRNA processing endoribonuclease activity"/>
    <property type="evidence" value="ECO:0007669"/>
    <property type="project" value="UniProtKB-EC"/>
</dbReference>
<dbReference type="Pfam" id="PF13691">
    <property type="entry name" value="Lactamase_B_4"/>
    <property type="match status" value="1"/>
</dbReference>
<evidence type="ECO:0000256" key="9">
    <source>
        <dbReference type="ARBA" id="ARBA00022801"/>
    </source>
</evidence>
<feature type="compositionally biased region" description="Polar residues" evidence="11">
    <location>
        <begin position="845"/>
        <end position="864"/>
    </location>
</feature>
<keyword evidence="15" id="KW-1185">Reference proteome</keyword>
<evidence type="ECO:0000259" key="13">
    <source>
        <dbReference type="Pfam" id="PF13691"/>
    </source>
</evidence>
<dbReference type="InterPro" id="IPR001279">
    <property type="entry name" value="Metallo-B-lactamas"/>
</dbReference>
<dbReference type="AlphaFoldDB" id="A0A5C3EE99"/>
<dbReference type="EMBL" id="OOIN01000024">
    <property type="protein sequence ID" value="SPO28778.1"/>
    <property type="molecule type" value="Genomic_DNA"/>
</dbReference>
<dbReference type="InterPro" id="IPR036866">
    <property type="entry name" value="RibonucZ/Hydroxyglut_hydro"/>
</dbReference>
<feature type="region of interest" description="Disordered" evidence="11">
    <location>
        <begin position="1054"/>
        <end position="1086"/>
    </location>
</feature>
<feature type="region of interest" description="Disordered" evidence="11">
    <location>
        <begin position="1112"/>
        <end position="1131"/>
    </location>
</feature>
<dbReference type="Proteomes" id="UP000324022">
    <property type="component" value="Unassembled WGS sequence"/>
</dbReference>
<dbReference type="InterPro" id="IPR047151">
    <property type="entry name" value="RNZ2-like"/>
</dbReference>
<evidence type="ECO:0000256" key="5">
    <source>
        <dbReference type="ARBA" id="ARBA00022694"/>
    </source>
</evidence>
<evidence type="ECO:0000256" key="7">
    <source>
        <dbReference type="ARBA" id="ARBA00022723"/>
    </source>
</evidence>
<sequence length="1254" mass="135924">MLADLRVLHVPSSDTNVLPPVILQLGADRYLFNVGEGTSRSSTQRKANLSRVSNIFVSRVGWEAIGGLPGVLMSMADGQRPSEAVYGPDGLRYALATMRTYAKRDIMKLHINEIPVQSVSSTSANIQSTSSEPAATPTFSDDNLSIYAVPLLPTNASQRASKKQKLDTHRSITPSAATIEKVDKLWRKPYFNPSSLQAQEAQAWIQLVSDSIFNDSLLQKRQQQQSTTSTDAVSDANALGKFVSSADDVEMDDADVPQAPPSPHSKALSPWRPPLSPAFVTRLLPHPHIHTRNLSADETDLAEGGQAPVLAFICEAHPQRGKFDPLKATEAGVPPGPSFAALTKGEDITFKRPVSWPSMQPDERKKWIQSQRGAQRAGSGASANQPKPNAKQNAKTNAKHVQDPTPAAWNELEEVLVKSSDVMGPSRAGAVVFHIYLPSIAYIDDLLAESVSAPFSPYTADANKHLPREQSRTPHAIVHAVPLDVLQDARYRNWMRLFGPECHHIIANYDICANRLMFPSSATIPLRLSKLDDVMFKVPQYQLSPRVSLDDLSSDAAAEFPLKLVAAEADQIVPLHPRGEPKRYSSGAPDFDWPAQSEQADKFAAFQFDVAEETEQQAQQLAKAKAKNNANSKAKAQKPWTGATTTEEVSSDELGGVRNMRLTEARKRAWEEYLDVVKKIKATSSTQSAGVAPEKDILVTTLGTGSAAPSKYRNVISTLIQTPSSGNILLDAGESTYGLLRRKFGCRRDGTAAESGSLVGQDVDDILREMRVLFISHIHADHHIGLIRLLLERRKLQPKSEKPLYLVGTGFVHNYLEEYEQIEKLGLDEDVILVLNDHLDHRTGVDSNPAANGTASSDSANGNAREQRARHEHVSYVKSIKALTGLSAIHTARVVHRGSHCYGLVIRHATEGWSVTYSGDTRPAPELIAAGRDCTLLIHEATLEDGELEMAIGKGHSTFGEAIRVGHEMGAQNILLTHFSQRYPKMARSSLFALSDQGGKGGKNVPIALAFDMVTYPLSQFSKIQGYTPAMEALFAADTEGDDESQSVVGIGEAGANGAAGVGRRAEEKGQQGKQQQSKGKGGKGSAVAAATSLGAVITSNGEAEQEAIANATKEDLQPSSSDTAHSTERYVRKGMKSSEWRYIGLRFSPSPSSSASRLPTILPSFVLEVVHTAQTAATGNVGGAYNVDILSTHPATFDEGRSWDAVLRVQARHGQDLVTSLSMLPAPTIQVQKARLRVVGPTTAIQTLQNLFF</sequence>
<evidence type="ECO:0000256" key="11">
    <source>
        <dbReference type="SAM" id="MobiDB-lite"/>
    </source>
</evidence>
<feature type="region of interest" description="Disordered" evidence="11">
    <location>
        <begin position="352"/>
        <end position="402"/>
    </location>
</feature>
<keyword evidence="7" id="KW-0479">Metal-binding</keyword>